<dbReference type="GO" id="GO:0005634">
    <property type="term" value="C:nucleus"/>
    <property type="evidence" value="ECO:0007669"/>
    <property type="project" value="UniProtKB-SubCell"/>
</dbReference>
<dbReference type="Gene3D" id="3.30.720.50">
    <property type="match status" value="1"/>
</dbReference>
<evidence type="ECO:0000256" key="3">
    <source>
        <dbReference type="ARBA" id="ARBA00023016"/>
    </source>
</evidence>
<dbReference type="InterPro" id="IPR057823">
    <property type="entry name" value="WWE_RCD1"/>
</dbReference>
<reference evidence="9 10" key="1">
    <citation type="journal article" date="2017" name="Mol. Plant">
        <title>The Genome of Medicinal Plant Macleaya cordata Provides New Insights into Benzylisoquinoline Alkaloids Metabolism.</title>
        <authorList>
            <person name="Liu X."/>
            <person name="Liu Y."/>
            <person name="Huang P."/>
            <person name="Ma Y."/>
            <person name="Qing Z."/>
            <person name="Tang Q."/>
            <person name="Cao H."/>
            <person name="Cheng P."/>
            <person name="Zheng Y."/>
            <person name="Yuan Z."/>
            <person name="Zhou Y."/>
            <person name="Liu J."/>
            <person name="Tang Z."/>
            <person name="Zhuo Y."/>
            <person name="Zhang Y."/>
            <person name="Yu L."/>
            <person name="Huang J."/>
            <person name="Yang P."/>
            <person name="Peng Q."/>
            <person name="Zhang J."/>
            <person name="Jiang W."/>
            <person name="Zhang Z."/>
            <person name="Lin K."/>
            <person name="Ro D.K."/>
            <person name="Chen X."/>
            <person name="Xiong X."/>
            <person name="Shang Y."/>
            <person name="Huang S."/>
            <person name="Zeng J."/>
        </authorList>
    </citation>
    <scope>NUCLEOTIDE SEQUENCE [LARGE SCALE GENOMIC DNA]</scope>
    <source>
        <strain evidence="10">cv. BLH2017</strain>
        <tissue evidence="9">Root</tissue>
    </source>
</reference>
<dbReference type="Proteomes" id="UP000195402">
    <property type="component" value="Unassembled WGS sequence"/>
</dbReference>
<evidence type="ECO:0000313" key="9">
    <source>
        <dbReference type="EMBL" id="OVA16479.1"/>
    </source>
</evidence>
<dbReference type="InterPro" id="IPR012317">
    <property type="entry name" value="Poly(ADP-ribose)pol_cat_dom"/>
</dbReference>
<sequence>MYYKNGTWVGFSREVFESMKAGFLENKPIIEVSIEGSQYLIDFFRMLQIDLVTGNRRSISWIDVNKKCFFPKFTVDEKSHNCCEVINCPEVKIEIKIDQNSVKRKRNRSYSDEVESDESSSDDQYSVSKRPRIPSLVMENARWPNVEILKDGERNYLDIKHIFLSGLRRTHGDITVTSIHRCLHAGPIGSARLQSFQKQIELTKATRGTAEVRIGWHGTSSEGVANIMLHGFGLSNKLSGSEAAYGDGIYLSPARAPETSALLSVADKNGEKHMLLCRVIMGNIEKVEVGSNQFHSSSAEYDTGVDNFANPKWYIVWSTHMNRHILPEYVVSYKSSDHQQGQGLLTGTPTPTPIPMRDTASTMSFPKLFSAMKSSLPSSSSEELEALFRMFKEGKVAKDVLIKRLRSIAGDQLITSTIRKIRTSMC</sequence>
<evidence type="ECO:0000256" key="5">
    <source>
        <dbReference type="SAM" id="MobiDB-lite"/>
    </source>
</evidence>
<organism evidence="9 10">
    <name type="scientific">Macleaya cordata</name>
    <name type="common">Five-seeded plume-poppy</name>
    <name type="synonym">Bocconia cordata</name>
    <dbReference type="NCBI Taxonomy" id="56857"/>
    <lineage>
        <taxon>Eukaryota</taxon>
        <taxon>Viridiplantae</taxon>
        <taxon>Streptophyta</taxon>
        <taxon>Embryophyta</taxon>
        <taxon>Tracheophyta</taxon>
        <taxon>Spermatophyta</taxon>
        <taxon>Magnoliopsida</taxon>
        <taxon>Ranunculales</taxon>
        <taxon>Papaveraceae</taxon>
        <taxon>Papaveroideae</taxon>
        <taxon>Macleaya</taxon>
    </lineage>
</organism>
<feature type="domain" description="WWE" evidence="6">
    <location>
        <begin position="1"/>
        <end position="61"/>
    </location>
</feature>
<dbReference type="STRING" id="56857.A0A200R181"/>
<feature type="domain" description="PARP catalytic" evidence="7">
    <location>
        <begin position="135"/>
        <end position="355"/>
    </location>
</feature>
<feature type="domain" description="RST" evidence="8">
    <location>
        <begin position="356"/>
        <end position="426"/>
    </location>
</feature>
<dbReference type="Gene3D" id="3.90.228.10">
    <property type="match status" value="1"/>
</dbReference>
<keyword evidence="10" id="KW-1185">Reference proteome</keyword>
<dbReference type="OMA" id="YSSFKMG"/>
<dbReference type="PROSITE" id="PS51059">
    <property type="entry name" value="PARP_CATALYTIC"/>
    <property type="match status" value="1"/>
</dbReference>
<accession>A0A200R181</accession>
<comment type="subcellular location">
    <subcellularLocation>
        <location evidence="1">Nucleus</location>
    </subcellularLocation>
</comment>
<dbReference type="EMBL" id="MVGT01000500">
    <property type="protein sequence ID" value="OVA16479.1"/>
    <property type="molecule type" value="Genomic_DNA"/>
</dbReference>
<feature type="region of interest" description="Disordered" evidence="5">
    <location>
        <begin position="106"/>
        <end position="128"/>
    </location>
</feature>
<comment type="caution">
    <text evidence="9">The sequence shown here is derived from an EMBL/GenBank/DDBJ whole genome shotgun (WGS) entry which is preliminary data.</text>
</comment>
<dbReference type="Pfam" id="PF23467">
    <property type="entry name" value="WWE_5"/>
    <property type="match status" value="1"/>
</dbReference>
<dbReference type="SUPFAM" id="SSF117839">
    <property type="entry name" value="WWE domain"/>
    <property type="match status" value="1"/>
</dbReference>
<dbReference type="InterPro" id="IPR004170">
    <property type="entry name" value="WWE_dom"/>
</dbReference>
<evidence type="ECO:0000256" key="4">
    <source>
        <dbReference type="ARBA" id="ARBA00023242"/>
    </source>
</evidence>
<gene>
    <name evidence="9" type="ORF">BVC80_393g13</name>
</gene>
<dbReference type="InterPro" id="IPR037197">
    <property type="entry name" value="WWE_dom_sf"/>
</dbReference>
<dbReference type="OrthoDB" id="6133115at2759"/>
<dbReference type="InParanoid" id="A0A200R181"/>
<evidence type="ECO:0000259" key="6">
    <source>
        <dbReference type="PROSITE" id="PS50918"/>
    </source>
</evidence>
<dbReference type="InterPro" id="IPR022003">
    <property type="entry name" value="RST"/>
</dbReference>
<name>A0A200R181_MACCD</name>
<dbReference type="PROSITE" id="PS51879">
    <property type="entry name" value="RST"/>
    <property type="match status" value="1"/>
</dbReference>
<protein>
    <submittedName>
        <fullName evidence="9">WWE domain</fullName>
    </submittedName>
</protein>
<dbReference type="PANTHER" id="PTHR32263">
    <property type="entry name" value="INACTIVE POLY [ADP-RIBOSE] POLYMERASE SRO4-RELATED"/>
    <property type="match status" value="1"/>
</dbReference>
<dbReference type="Pfam" id="PF12174">
    <property type="entry name" value="RST"/>
    <property type="match status" value="1"/>
</dbReference>
<proteinExistence type="predicted"/>
<dbReference type="AlphaFoldDB" id="A0A200R181"/>
<evidence type="ECO:0000256" key="2">
    <source>
        <dbReference type="ARBA" id="ARBA00022473"/>
    </source>
</evidence>
<keyword evidence="4" id="KW-0539">Nucleus</keyword>
<evidence type="ECO:0000313" key="10">
    <source>
        <dbReference type="Proteomes" id="UP000195402"/>
    </source>
</evidence>
<dbReference type="PROSITE" id="PS50918">
    <property type="entry name" value="WWE"/>
    <property type="match status" value="1"/>
</dbReference>
<keyword evidence="2" id="KW-0217">Developmental protein</keyword>
<dbReference type="GO" id="GO:0003950">
    <property type="term" value="F:NAD+ poly-ADP-ribosyltransferase activity"/>
    <property type="evidence" value="ECO:0007669"/>
    <property type="project" value="InterPro"/>
</dbReference>
<keyword evidence="3" id="KW-0346">Stress response</keyword>
<dbReference type="SUPFAM" id="SSF56399">
    <property type="entry name" value="ADP-ribosylation"/>
    <property type="match status" value="1"/>
</dbReference>
<dbReference type="PANTHER" id="PTHR32263:SF19">
    <property type="entry name" value="OS03G0230300 PROTEIN"/>
    <property type="match status" value="1"/>
</dbReference>
<evidence type="ECO:0000259" key="7">
    <source>
        <dbReference type="PROSITE" id="PS51059"/>
    </source>
</evidence>
<dbReference type="Pfam" id="PF00644">
    <property type="entry name" value="PARP"/>
    <property type="match status" value="1"/>
</dbReference>
<feature type="compositionally biased region" description="Acidic residues" evidence="5">
    <location>
        <begin position="112"/>
        <end position="121"/>
    </location>
</feature>
<evidence type="ECO:0000256" key="1">
    <source>
        <dbReference type="ARBA" id="ARBA00004123"/>
    </source>
</evidence>
<evidence type="ECO:0000259" key="8">
    <source>
        <dbReference type="PROSITE" id="PS51879"/>
    </source>
</evidence>
<dbReference type="InterPro" id="IPR044964">
    <property type="entry name" value="RCD1/SRO1-5"/>
</dbReference>